<reference evidence="2 3" key="1">
    <citation type="submission" date="2019-08" db="EMBL/GenBank/DDBJ databases">
        <title>The genome sequence of a newly discovered highly antifungal drug resistant Aspergillus species, Aspergillus tanneri NIH 1004.</title>
        <authorList>
            <person name="Mounaud S."/>
            <person name="Singh I."/>
            <person name="Joardar V."/>
            <person name="Pakala S."/>
            <person name="Pakala S."/>
            <person name="Venepally P."/>
            <person name="Chung J.K."/>
            <person name="Losada L."/>
            <person name="Nierman W.C."/>
        </authorList>
    </citation>
    <scope>NUCLEOTIDE SEQUENCE [LARGE SCALE GENOMIC DNA]</scope>
    <source>
        <strain evidence="2 3">NIH1004</strain>
    </source>
</reference>
<dbReference type="RefSeq" id="XP_033424498.1">
    <property type="nucleotide sequence ID" value="XM_033573946.1"/>
</dbReference>
<dbReference type="EMBL" id="QUQM01000006">
    <property type="protein sequence ID" value="KAA8645137.1"/>
    <property type="molecule type" value="Genomic_DNA"/>
</dbReference>
<proteinExistence type="predicted"/>
<gene>
    <name evidence="2" type="ORF">ATNIH1004_009354</name>
</gene>
<dbReference type="InterPro" id="IPR019734">
    <property type="entry name" value="TPR_rpt"/>
</dbReference>
<name>A0A5M9MRF1_9EURO</name>
<comment type="caution">
    <text evidence="2">The sequence shown here is derived from an EMBL/GenBank/DDBJ whole genome shotgun (WGS) entry which is preliminary data.</text>
</comment>
<keyword evidence="1" id="KW-0802">TPR repeat</keyword>
<evidence type="ECO:0000313" key="3">
    <source>
        <dbReference type="Proteomes" id="UP000324241"/>
    </source>
</evidence>
<dbReference type="AlphaFoldDB" id="A0A5M9MRF1"/>
<dbReference type="VEuPathDB" id="FungiDB:EYZ11_012631"/>
<dbReference type="OrthoDB" id="4357582at2759"/>
<organism evidence="2 3">
    <name type="scientific">Aspergillus tanneri</name>
    <dbReference type="NCBI Taxonomy" id="1220188"/>
    <lineage>
        <taxon>Eukaryota</taxon>
        <taxon>Fungi</taxon>
        <taxon>Dikarya</taxon>
        <taxon>Ascomycota</taxon>
        <taxon>Pezizomycotina</taxon>
        <taxon>Eurotiomycetes</taxon>
        <taxon>Eurotiomycetidae</taxon>
        <taxon>Eurotiales</taxon>
        <taxon>Aspergillaceae</taxon>
        <taxon>Aspergillus</taxon>
        <taxon>Aspergillus subgen. Circumdati</taxon>
    </lineage>
</organism>
<dbReference type="PROSITE" id="PS50005">
    <property type="entry name" value="TPR"/>
    <property type="match status" value="1"/>
</dbReference>
<dbReference type="GeneID" id="54332056"/>
<dbReference type="Proteomes" id="UP000324241">
    <property type="component" value="Unassembled WGS sequence"/>
</dbReference>
<accession>A0A5M9MRF1</accession>
<protein>
    <submittedName>
        <fullName evidence="2">Uncharacterized protein</fullName>
    </submittedName>
</protein>
<feature type="repeat" description="TPR" evidence="1">
    <location>
        <begin position="19"/>
        <end position="52"/>
    </location>
</feature>
<evidence type="ECO:0000313" key="2">
    <source>
        <dbReference type="EMBL" id="KAA8645137.1"/>
    </source>
</evidence>
<evidence type="ECO:0000256" key="1">
    <source>
        <dbReference type="PROSITE-ProRule" id="PRU00339"/>
    </source>
</evidence>
<sequence length="125" mass="14298">MAGRGVSTFDQTINLDDRNNSEITRAVLLRTEGKYNRALRIFKKFLALHPTAVSPPDIQSYKGFLEFVAKNMKGRPGSKEMLTVLTVNRFRRDFKAGLLLRQGYNMLESIFITVREVSISLTRDK</sequence>